<evidence type="ECO:0000256" key="1">
    <source>
        <dbReference type="ARBA" id="ARBA00001913"/>
    </source>
</evidence>
<dbReference type="EMBL" id="ASPP01009327">
    <property type="protein sequence ID" value="ETO24274.1"/>
    <property type="molecule type" value="Genomic_DNA"/>
</dbReference>
<evidence type="ECO:0000256" key="11">
    <source>
        <dbReference type="ARBA" id="ARBA00023098"/>
    </source>
</evidence>
<proteinExistence type="predicted"/>
<evidence type="ECO:0000256" key="14">
    <source>
        <dbReference type="ARBA" id="ARBA00026104"/>
    </source>
</evidence>
<dbReference type="SUPFAM" id="SSF53474">
    <property type="entry name" value="alpha/beta-Hydrolases"/>
    <property type="match status" value="1"/>
</dbReference>
<keyword evidence="4" id="KW-0597">Phosphoprotein</keyword>
<dbReference type="GO" id="GO:0016298">
    <property type="term" value="F:lipase activity"/>
    <property type="evidence" value="ECO:0007669"/>
    <property type="project" value="TreeGrafter"/>
</dbReference>
<evidence type="ECO:0000256" key="2">
    <source>
        <dbReference type="ARBA" id="ARBA00004651"/>
    </source>
</evidence>
<dbReference type="GO" id="GO:0016042">
    <property type="term" value="P:lipid catabolic process"/>
    <property type="evidence" value="ECO:0007669"/>
    <property type="project" value="UniProtKB-KW"/>
</dbReference>
<evidence type="ECO:0000256" key="8">
    <source>
        <dbReference type="ARBA" id="ARBA00022837"/>
    </source>
</evidence>
<comment type="cofactor">
    <cofactor evidence="1">
        <name>Ca(2+)</name>
        <dbReference type="ChEBI" id="CHEBI:29108"/>
    </cofactor>
</comment>
<dbReference type="Pfam" id="PF01764">
    <property type="entry name" value="Lipase_3"/>
    <property type="match status" value="1"/>
</dbReference>
<keyword evidence="6" id="KW-0479">Metal-binding</keyword>
<reference evidence="17 18" key="1">
    <citation type="journal article" date="2013" name="Curr. Biol.">
        <title>The Genome of the Foraminiferan Reticulomyxa filosa.</title>
        <authorList>
            <person name="Glockner G."/>
            <person name="Hulsmann N."/>
            <person name="Schleicher M."/>
            <person name="Noegel A.A."/>
            <person name="Eichinger L."/>
            <person name="Gallinger C."/>
            <person name="Pawlowski J."/>
            <person name="Sierra R."/>
            <person name="Euteneuer U."/>
            <person name="Pillet L."/>
            <person name="Moustafa A."/>
            <person name="Platzer M."/>
            <person name="Groth M."/>
            <person name="Szafranski K."/>
            <person name="Schliwa M."/>
        </authorList>
    </citation>
    <scope>NUCLEOTIDE SEQUENCE [LARGE SCALE GENOMIC DNA]</scope>
</reference>
<evidence type="ECO:0000259" key="16">
    <source>
        <dbReference type="Pfam" id="PF01764"/>
    </source>
</evidence>
<evidence type="ECO:0000256" key="13">
    <source>
        <dbReference type="ARBA" id="ARBA00024531"/>
    </source>
</evidence>
<feature type="domain" description="Fungal lipase-type" evidence="16">
    <location>
        <begin position="285"/>
        <end position="416"/>
    </location>
</feature>
<dbReference type="AlphaFoldDB" id="X6NET3"/>
<dbReference type="PANTHER" id="PTHR45792">
    <property type="entry name" value="DIACYLGLYCEROL LIPASE HOMOLOG-RELATED"/>
    <property type="match status" value="1"/>
</dbReference>
<dbReference type="InterPro" id="IPR002921">
    <property type="entry name" value="Fungal_lipase-type"/>
</dbReference>
<comment type="caution">
    <text evidence="17">The sequence shown here is derived from an EMBL/GenBank/DDBJ whole genome shotgun (WGS) entry which is preliminary data.</text>
</comment>
<feature type="non-terminal residue" evidence="17">
    <location>
        <position position="447"/>
    </location>
</feature>
<evidence type="ECO:0000256" key="6">
    <source>
        <dbReference type="ARBA" id="ARBA00022723"/>
    </source>
</evidence>
<name>X6NET3_RETFI</name>
<evidence type="ECO:0000256" key="9">
    <source>
        <dbReference type="ARBA" id="ARBA00022963"/>
    </source>
</evidence>
<keyword evidence="12" id="KW-0472">Membrane</keyword>
<evidence type="ECO:0000256" key="3">
    <source>
        <dbReference type="ARBA" id="ARBA00022475"/>
    </source>
</evidence>
<evidence type="ECO:0000256" key="7">
    <source>
        <dbReference type="ARBA" id="ARBA00022801"/>
    </source>
</evidence>
<evidence type="ECO:0000313" key="17">
    <source>
        <dbReference type="EMBL" id="ETO24274.1"/>
    </source>
</evidence>
<keyword evidence="18" id="KW-1185">Reference proteome</keyword>
<evidence type="ECO:0000256" key="10">
    <source>
        <dbReference type="ARBA" id="ARBA00022989"/>
    </source>
</evidence>
<feature type="compositionally biased region" description="Basic and acidic residues" evidence="15">
    <location>
        <begin position="234"/>
        <end position="252"/>
    </location>
</feature>
<sequence length="447" mass="51259">MALFRGLKIISRKPHRHADWNIMRQKRFAVLLAGQRGNRNERQQRGNKATHRPWILIPLYLAILRQASGKVVKAEGDDNMDAKDILPIWTQVIGKIWEKLVDEELVEALLLAKYEKQARYFEQMSHYLNLSYPLKDQVEVVPTKSEEQKRESKGKKKMLDIDEMHYAFRHAAGIYPTIYLWAMGCLLQNFQETIGQSLKSSAYTISRIYDYVDIERDFLVDQSSHLFGTPVNKQDPDSSDHEIAPTRVDDSLSKQWPRPASWLPPAPPRKPGFYVMKDDRRKTLVVCIRGTSTLMDALIDLDCDTKQMTRNGQTIHVHGGIYSAAQKVSHSTLRPVEKFIRDNPQYHVVITGHSLGAGVASLLGFLWNEKSQVLKDKMTVYAFASPCVISDNVAEECNDFIRTIVLGTDIVTRLTAESVRKYYQRMRLIESARPEVIQQALQICKTE</sequence>
<comment type="catalytic activity">
    <reaction evidence="13">
        <text>a 1,2-diacyl-sn-glycerol + H2O = a 2-acylglycerol + a fatty acid + H(+)</text>
        <dbReference type="Rhea" id="RHEA:33275"/>
        <dbReference type="ChEBI" id="CHEBI:15377"/>
        <dbReference type="ChEBI" id="CHEBI:15378"/>
        <dbReference type="ChEBI" id="CHEBI:17389"/>
        <dbReference type="ChEBI" id="CHEBI:17815"/>
        <dbReference type="ChEBI" id="CHEBI:28868"/>
        <dbReference type="EC" id="3.1.1.116"/>
    </reaction>
    <physiologicalReaction direction="left-to-right" evidence="13">
        <dbReference type="Rhea" id="RHEA:33276"/>
    </physiologicalReaction>
</comment>
<evidence type="ECO:0000256" key="4">
    <source>
        <dbReference type="ARBA" id="ARBA00022553"/>
    </source>
</evidence>
<dbReference type="InterPro" id="IPR052214">
    <property type="entry name" value="DAG_Lipase-Related"/>
</dbReference>
<dbReference type="Gene3D" id="3.40.50.1820">
    <property type="entry name" value="alpha/beta hydrolase"/>
    <property type="match status" value="1"/>
</dbReference>
<keyword evidence="9" id="KW-0442">Lipid degradation</keyword>
<dbReference type="OrthoDB" id="438440at2759"/>
<keyword evidence="7" id="KW-0378">Hydrolase</keyword>
<dbReference type="CDD" id="cd00519">
    <property type="entry name" value="Lipase_3"/>
    <property type="match status" value="1"/>
</dbReference>
<keyword evidence="10" id="KW-1133">Transmembrane helix</keyword>
<comment type="subcellular location">
    <subcellularLocation>
        <location evidence="2">Cell membrane</location>
        <topology evidence="2">Multi-pass membrane protein</topology>
    </subcellularLocation>
</comment>
<evidence type="ECO:0000256" key="5">
    <source>
        <dbReference type="ARBA" id="ARBA00022692"/>
    </source>
</evidence>
<gene>
    <name evidence="17" type="ORF">RFI_12883</name>
</gene>
<accession>X6NET3</accession>
<organism evidence="17 18">
    <name type="scientific">Reticulomyxa filosa</name>
    <dbReference type="NCBI Taxonomy" id="46433"/>
    <lineage>
        <taxon>Eukaryota</taxon>
        <taxon>Sar</taxon>
        <taxon>Rhizaria</taxon>
        <taxon>Retaria</taxon>
        <taxon>Foraminifera</taxon>
        <taxon>Monothalamids</taxon>
        <taxon>Reticulomyxidae</taxon>
        <taxon>Reticulomyxa</taxon>
    </lineage>
</organism>
<keyword evidence="8" id="KW-0106">Calcium</keyword>
<keyword evidence="3" id="KW-1003">Cell membrane</keyword>
<dbReference type="Proteomes" id="UP000023152">
    <property type="component" value="Unassembled WGS sequence"/>
</dbReference>
<evidence type="ECO:0000313" key="18">
    <source>
        <dbReference type="Proteomes" id="UP000023152"/>
    </source>
</evidence>
<protein>
    <recommendedName>
        <fullName evidence="14">sn-1-specific diacylglycerol lipase</fullName>
        <ecNumber evidence="14">3.1.1.116</ecNumber>
    </recommendedName>
</protein>
<evidence type="ECO:0000256" key="15">
    <source>
        <dbReference type="SAM" id="MobiDB-lite"/>
    </source>
</evidence>
<evidence type="ECO:0000256" key="12">
    <source>
        <dbReference type="ARBA" id="ARBA00023136"/>
    </source>
</evidence>
<dbReference type="EC" id="3.1.1.116" evidence="14"/>
<keyword evidence="5" id="KW-0812">Transmembrane</keyword>
<dbReference type="PANTHER" id="PTHR45792:SF8">
    <property type="entry name" value="DIACYLGLYCEROL LIPASE-ALPHA"/>
    <property type="match status" value="1"/>
</dbReference>
<feature type="region of interest" description="Disordered" evidence="15">
    <location>
        <begin position="229"/>
        <end position="264"/>
    </location>
</feature>
<keyword evidence="11" id="KW-0443">Lipid metabolism</keyword>
<dbReference type="GO" id="GO:0046872">
    <property type="term" value="F:metal ion binding"/>
    <property type="evidence" value="ECO:0007669"/>
    <property type="project" value="UniProtKB-KW"/>
</dbReference>
<dbReference type="InterPro" id="IPR029058">
    <property type="entry name" value="AB_hydrolase_fold"/>
</dbReference>
<dbReference type="GO" id="GO:0005886">
    <property type="term" value="C:plasma membrane"/>
    <property type="evidence" value="ECO:0007669"/>
    <property type="project" value="UniProtKB-SubCell"/>
</dbReference>